<name>A0A1V5ZPD0_9BACT</name>
<keyword evidence="1" id="KW-0472">Membrane</keyword>
<gene>
    <name evidence="2" type="ORF">BWY04_00468</name>
</gene>
<dbReference type="EMBL" id="MWDB01000006">
    <property type="protein sequence ID" value="OQB42109.1"/>
    <property type="molecule type" value="Genomic_DNA"/>
</dbReference>
<dbReference type="Proteomes" id="UP000485621">
    <property type="component" value="Unassembled WGS sequence"/>
</dbReference>
<dbReference type="AlphaFoldDB" id="A0A1V5ZPD0"/>
<feature type="transmembrane region" description="Helical" evidence="1">
    <location>
        <begin position="25"/>
        <end position="45"/>
    </location>
</feature>
<accession>A0A1V5ZPD0</accession>
<keyword evidence="1" id="KW-0812">Transmembrane</keyword>
<proteinExistence type="predicted"/>
<evidence type="ECO:0000256" key="1">
    <source>
        <dbReference type="SAM" id="Phobius"/>
    </source>
</evidence>
<sequence>MFKGSIFIELKTLYLFVYDCSSESLISFGVIIMSFVSVFIFCVANKADPNAIYPRPKDKVVVKAKAIIVAYTPNVN</sequence>
<organism evidence="2">
    <name type="scientific">candidate division CPR1 bacterium ADurb.Bin160</name>
    <dbReference type="NCBI Taxonomy" id="1852826"/>
    <lineage>
        <taxon>Bacteria</taxon>
        <taxon>candidate division CPR1</taxon>
    </lineage>
</organism>
<evidence type="ECO:0000313" key="2">
    <source>
        <dbReference type="EMBL" id="OQB42109.1"/>
    </source>
</evidence>
<keyword evidence="1" id="KW-1133">Transmembrane helix</keyword>
<protein>
    <submittedName>
        <fullName evidence="2">Uncharacterized protein</fullName>
    </submittedName>
</protein>
<comment type="caution">
    <text evidence="2">The sequence shown here is derived from an EMBL/GenBank/DDBJ whole genome shotgun (WGS) entry which is preliminary data.</text>
</comment>
<reference evidence="2" key="1">
    <citation type="submission" date="2017-02" db="EMBL/GenBank/DDBJ databases">
        <title>Delving into the versatile metabolic prowess of the omnipresent phylum Bacteroidetes.</title>
        <authorList>
            <person name="Nobu M.K."/>
            <person name="Mei R."/>
            <person name="Narihiro T."/>
            <person name="Kuroda K."/>
            <person name="Liu W.-T."/>
        </authorList>
    </citation>
    <scope>NUCLEOTIDE SEQUENCE</scope>
    <source>
        <strain evidence="2">ADurb.Bin160</strain>
    </source>
</reference>